<proteinExistence type="predicted"/>
<keyword evidence="1" id="KW-0812">Transmembrane</keyword>
<protein>
    <recommendedName>
        <fullName evidence="2">2TM domain-containing protein</fullName>
    </recommendedName>
</protein>
<gene>
    <name evidence="3" type="ORF">S12H4_29030</name>
</gene>
<reference evidence="3" key="1">
    <citation type="journal article" date="2014" name="Front. Microbiol.">
        <title>High frequency of phylogenetically diverse reductive dehalogenase-homologous genes in deep subseafloor sedimentary metagenomes.</title>
        <authorList>
            <person name="Kawai M."/>
            <person name="Futagami T."/>
            <person name="Toyoda A."/>
            <person name="Takaki Y."/>
            <person name="Nishi S."/>
            <person name="Hori S."/>
            <person name="Arai W."/>
            <person name="Tsubouchi T."/>
            <person name="Morono Y."/>
            <person name="Uchiyama I."/>
            <person name="Ito T."/>
            <person name="Fujiyama A."/>
            <person name="Inagaki F."/>
            <person name="Takami H."/>
        </authorList>
    </citation>
    <scope>NUCLEOTIDE SEQUENCE</scope>
    <source>
        <strain evidence="3">Expedition CK06-06</strain>
    </source>
</reference>
<dbReference type="EMBL" id="BARW01016713">
    <property type="protein sequence ID" value="GAI94248.1"/>
    <property type="molecule type" value="Genomic_DNA"/>
</dbReference>
<sequence length="74" mass="8881">MEGVDERDYQRAQKRVQAIKGFWGHFITYLVINVVLFIIDLFTTPGEWWFYWVIIGWGIAIKGYFIKARYISVF</sequence>
<evidence type="ECO:0000256" key="1">
    <source>
        <dbReference type="SAM" id="Phobius"/>
    </source>
</evidence>
<feature type="transmembrane region" description="Helical" evidence="1">
    <location>
        <begin position="48"/>
        <end position="66"/>
    </location>
</feature>
<dbReference type="InterPro" id="IPR025698">
    <property type="entry name" value="2TM_dom"/>
</dbReference>
<keyword evidence="1" id="KW-1133">Transmembrane helix</keyword>
<name>X1SMS9_9ZZZZ</name>
<organism evidence="3">
    <name type="scientific">marine sediment metagenome</name>
    <dbReference type="NCBI Taxonomy" id="412755"/>
    <lineage>
        <taxon>unclassified sequences</taxon>
        <taxon>metagenomes</taxon>
        <taxon>ecological metagenomes</taxon>
    </lineage>
</organism>
<comment type="caution">
    <text evidence="3">The sequence shown here is derived from an EMBL/GenBank/DDBJ whole genome shotgun (WGS) entry which is preliminary data.</text>
</comment>
<feature type="transmembrane region" description="Helical" evidence="1">
    <location>
        <begin position="21"/>
        <end position="42"/>
    </location>
</feature>
<evidence type="ECO:0000259" key="2">
    <source>
        <dbReference type="Pfam" id="PF13239"/>
    </source>
</evidence>
<feature type="domain" description="2TM" evidence="2">
    <location>
        <begin position="10"/>
        <end position="61"/>
    </location>
</feature>
<evidence type="ECO:0000313" key="3">
    <source>
        <dbReference type="EMBL" id="GAI94248.1"/>
    </source>
</evidence>
<accession>X1SMS9</accession>
<dbReference type="Pfam" id="PF13239">
    <property type="entry name" value="2TM"/>
    <property type="match status" value="1"/>
</dbReference>
<keyword evidence="1" id="KW-0472">Membrane</keyword>
<dbReference type="AlphaFoldDB" id="X1SMS9"/>